<dbReference type="OrthoDB" id="6386565at2"/>
<accession>A0A2A2F5U5</accession>
<keyword evidence="2" id="KW-1185">Reference proteome</keyword>
<gene>
    <name evidence="1" type="ORF">CK501_10610</name>
</gene>
<sequence length="113" mass="13060">MRLGQLVNHWEQHARGRLAEEQVTVRLPEEGEQRLEALAKQYPLKSREALLRDLINAALTDLEVCFPYREGSRVVARDEDGFEIYEDAGMTPRFLNLSRKYMQQLKGDASRVA</sequence>
<dbReference type="EMBL" id="NSKD01000004">
    <property type="protein sequence ID" value="PAU80094.1"/>
    <property type="molecule type" value="Genomic_DNA"/>
</dbReference>
<organism evidence="1 2">
    <name type="scientific">Halovibrio salipaludis</name>
    <dbReference type="NCBI Taxonomy" id="2032626"/>
    <lineage>
        <taxon>Bacteria</taxon>
        <taxon>Pseudomonadati</taxon>
        <taxon>Pseudomonadota</taxon>
        <taxon>Gammaproteobacteria</taxon>
        <taxon>Oceanospirillales</taxon>
        <taxon>Halomonadaceae</taxon>
        <taxon>Halovibrio</taxon>
    </lineage>
</organism>
<name>A0A2A2F5U5_9GAMM</name>
<reference evidence="1 2" key="1">
    <citation type="submission" date="2017-08" db="EMBL/GenBank/DDBJ databases">
        <title>Halovibrio sewagensis sp. nov., isolated from wastewater of high salinity.</title>
        <authorList>
            <person name="Dong X."/>
            <person name="Zhang G."/>
        </authorList>
    </citation>
    <scope>NUCLEOTIDE SEQUENCE [LARGE SCALE GENOMIC DNA]</scope>
    <source>
        <strain evidence="1 2">YL5-2</strain>
    </source>
</reference>
<dbReference type="AlphaFoldDB" id="A0A2A2F5U5"/>
<protein>
    <submittedName>
        <fullName evidence="1">Pilin assembly protein</fullName>
    </submittedName>
</protein>
<evidence type="ECO:0000313" key="1">
    <source>
        <dbReference type="EMBL" id="PAU80094.1"/>
    </source>
</evidence>
<proteinExistence type="predicted"/>
<dbReference type="RefSeq" id="WP_095617714.1">
    <property type="nucleotide sequence ID" value="NZ_NSKD01000004.1"/>
</dbReference>
<dbReference type="Proteomes" id="UP000218896">
    <property type="component" value="Unassembled WGS sequence"/>
</dbReference>
<comment type="caution">
    <text evidence="1">The sequence shown here is derived from an EMBL/GenBank/DDBJ whole genome shotgun (WGS) entry which is preliminary data.</text>
</comment>
<evidence type="ECO:0000313" key="2">
    <source>
        <dbReference type="Proteomes" id="UP000218896"/>
    </source>
</evidence>